<organism evidence="1 2">
    <name type="scientific">Crucibulum laeve</name>
    <dbReference type="NCBI Taxonomy" id="68775"/>
    <lineage>
        <taxon>Eukaryota</taxon>
        <taxon>Fungi</taxon>
        <taxon>Dikarya</taxon>
        <taxon>Basidiomycota</taxon>
        <taxon>Agaricomycotina</taxon>
        <taxon>Agaricomycetes</taxon>
        <taxon>Agaricomycetidae</taxon>
        <taxon>Agaricales</taxon>
        <taxon>Agaricineae</taxon>
        <taxon>Nidulariaceae</taxon>
        <taxon>Crucibulum</taxon>
    </lineage>
</organism>
<evidence type="ECO:0000313" key="2">
    <source>
        <dbReference type="Proteomes" id="UP000308652"/>
    </source>
</evidence>
<protein>
    <submittedName>
        <fullName evidence="1">Uncharacterized protein</fullName>
    </submittedName>
</protein>
<accession>A0A5C3MBV0</accession>
<reference evidence="1 2" key="1">
    <citation type="journal article" date="2019" name="Nat. Ecol. Evol.">
        <title>Megaphylogeny resolves global patterns of mushroom evolution.</title>
        <authorList>
            <person name="Varga T."/>
            <person name="Krizsan K."/>
            <person name="Foldi C."/>
            <person name="Dima B."/>
            <person name="Sanchez-Garcia M."/>
            <person name="Sanchez-Ramirez S."/>
            <person name="Szollosi G.J."/>
            <person name="Szarkandi J.G."/>
            <person name="Papp V."/>
            <person name="Albert L."/>
            <person name="Andreopoulos W."/>
            <person name="Angelini C."/>
            <person name="Antonin V."/>
            <person name="Barry K.W."/>
            <person name="Bougher N.L."/>
            <person name="Buchanan P."/>
            <person name="Buyck B."/>
            <person name="Bense V."/>
            <person name="Catcheside P."/>
            <person name="Chovatia M."/>
            <person name="Cooper J."/>
            <person name="Damon W."/>
            <person name="Desjardin D."/>
            <person name="Finy P."/>
            <person name="Geml J."/>
            <person name="Haridas S."/>
            <person name="Hughes K."/>
            <person name="Justo A."/>
            <person name="Karasinski D."/>
            <person name="Kautmanova I."/>
            <person name="Kiss B."/>
            <person name="Kocsube S."/>
            <person name="Kotiranta H."/>
            <person name="LaButti K.M."/>
            <person name="Lechner B.E."/>
            <person name="Liimatainen K."/>
            <person name="Lipzen A."/>
            <person name="Lukacs Z."/>
            <person name="Mihaltcheva S."/>
            <person name="Morgado L.N."/>
            <person name="Niskanen T."/>
            <person name="Noordeloos M.E."/>
            <person name="Ohm R.A."/>
            <person name="Ortiz-Santana B."/>
            <person name="Ovrebo C."/>
            <person name="Racz N."/>
            <person name="Riley R."/>
            <person name="Savchenko A."/>
            <person name="Shiryaev A."/>
            <person name="Soop K."/>
            <person name="Spirin V."/>
            <person name="Szebenyi C."/>
            <person name="Tomsovsky M."/>
            <person name="Tulloss R.E."/>
            <person name="Uehling J."/>
            <person name="Grigoriev I.V."/>
            <person name="Vagvolgyi C."/>
            <person name="Papp T."/>
            <person name="Martin F.M."/>
            <person name="Miettinen O."/>
            <person name="Hibbett D.S."/>
            <person name="Nagy L.G."/>
        </authorList>
    </citation>
    <scope>NUCLEOTIDE SEQUENCE [LARGE SCALE GENOMIC DNA]</scope>
    <source>
        <strain evidence="1 2">CBS 166.37</strain>
    </source>
</reference>
<dbReference type="EMBL" id="ML213592">
    <property type="protein sequence ID" value="TFK42884.1"/>
    <property type="molecule type" value="Genomic_DNA"/>
</dbReference>
<sequence>MLLFFPFRHFTACLPNQNILSLVSYHAYHSARLLSSPPPKAQITPGLVPPLIPPSSRGFPSLVRLTSPKILPTHSESCSQIRNMTPSTHTPIPQYDMISSSSPSFNIFPS</sequence>
<dbReference type="Proteomes" id="UP000308652">
    <property type="component" value="Unassembled WGS sequence"/>
</dbReference>
<proteinExistence type="predicted"/>
<evidence type="ECO:0000313" key="1">
    <source>
        <dbReference type="EMBL" id="TFK42884.1"/>
    </source>
</evidence>
<gene>
    <name evidence="1" type="ORF">BDQ12DRAFT_676947</name>
</gene>
<name>A0A5C3MBV0_9AGAR</name>
<dbReference type="AlphaFoldDB" id="A0A5C3MBV0"/>
<keyword evidence="2" id="KW-1185">Reference proteome</keyword>